<evidence type="ECO:0000313" key="9">
    <source>
        <dbReference type="Proteomes" id="UP001642484"/>
    </source>
</evidence>
<evidence type="ECO:0000259" key="7">
    <source>
        <dbReference type="PROSITE" id="PS51194"/>
    </source>
</evidence>
<sequence length="279" mass="30378">MKRKRETPWERQGLRGVRYLVLDEADRMLDMGFMPQVREIVGLMVPKNQRQTLLFSATWPSAVHALAGEILGQSPVRISIDQAGEDELSANSSVTQIIEIVRESKKEARLLNILQEHASAKTLIFVNTKKGAASLADHLRRAGVVPCGEIHGNLPQHERAEALKEFTSGATRTLVATDVAARGLDVEDITLVVCYDFPDSMAGGMEDYVHRIGRTGRAGRRGHAVTFFPAPEDVSGTRSAGNAHELIQLLRSAGQDVPEELQALDNGPVISSVAARSGN</sequence>
<dbReference type="PROSITE" id="PS51194">
    <property type="entry name" value="HELICASE_CTER"/>
    <property type="match status" value="1"/>
</dbReference>
<feature type="domain" description="Helicase C-terminal" evidence="7">
    <location>
        <begin position="93"/>
        <end position="265"/>
    </location>
</feature>
<evidence type="ECO:0000256" key="5">
    <source>
        <dbReference type="ARBA" id="ARBA00022840"/>
    </source>
</evidence>
<keyword evidence="4" id="KW-0347">Helicase</keyword>
<keyword evidence="9" id="KW-1185">Reference proteome</keyword>
<dbReference type="SUPFAM" id="SSF52540">
    <property type="entry name" value="P-loop containing nucleoside triphosphate hydrolases"/>
    <property type="match status" value="1"/>
</dbReference>
<dbReference type="InterPro" id="IPR000629">
    <property type="entry name" value="RNA-helicase_DEAD-box_CS"/>
</dbReference>
<evidence type="ECO:0000256" key="1">
    <source>
        <dbReference type="ARBA" id="ARBA00012552"/>
    </source>
</evidence>
<keyword evidence="5" id="KW-0067">ATP-binding</keyword>
<keyword evidence="2" id="KW-0547">Nucleotide-binding</keyword>
<dbReference type="PROSITE" id="PS00039">
    <property type="entry name" value="DEAD_ATP_HELICASE"/>
    <property type="match status" value="1"/>
</dbReference>
<dbReference type="EMBL" id="CAXAMN010001225">
    <property type="protein sequence ID" value="CAK8993205.1"/>
    <property type="molecule type" value="Genomic_DNA"/>
</dbReference>
<dbReference type="CDD" id="cd18787">
    <property type="entry name" value="SF2_C_DEAD"/>
    <property type="match status" value="1"/>
</dbReference>
<dbReference type="SMART" id="SM00490">
    <property type="entry name" value="HELICc"/>
    <property type="match status" value="1"/>
</dbReference>
<dbReference type="EC" id="3.6.4.13" evidence="1"/>
<protein>
    <recommendedName>
        <fullName evidence="1">RNA helicase</fullName>
        <ecNumber evidence="1">3.6.4.13</ecNumber>
    </recommendedName>
</protein>
<comment type="caution">
    <text evidence="8">The sequence shown here is derived from an EMBL/GenBank/DDBJ whole genome shotgun (WGS) entry which is preliminary data.</text>
</comment>
<evidence type="ECO:0000259" key="6">
    <source>
        <dbReference type="PROSITE" id="PS51192"/>
    </source>
</evidence>
<evidence type="ECO:0000256" key="2">
    <source>
        <dbReference type="ARBA" id="ARBA00022741"/>
    </source>
</evidence>
<dbReference type="InterPro" id="IPR011545">
    <property type="entry name" value="DEAD/DEAH_box_helicase_dom"/>
</dbReference>
<dbReference type="PROSITE" id="PS51192">
    <property type="entry name" value="HELICASE_ATP_BIND_1"/>
    <property type="match status" value="1"/>
</dbReference>
<dbReference type="Proteomes" id="UP001642484">
    <property type="component" value="Unassembled WGS sequence"/>
</dbReference>
<accession>A0ABP0HSK6</accession>
<dbReference type="PANTHER" id="PTHR47958">
    <property type="entry name" value="ATP-DEPENDENT RNA HELICASE DBP3"/>
    <property type="match status" value="1"/>
</dbReference>
<gene>
    <name evidence="8" type="ORF">CCMP2556_LOCUS3148</name>
</gene>
<dbReference type="Gene3D" id="3.40.50.300">
    <property type="entry name" value="P-loop containing nucleotide triphosphate hydrolases"/>
    <property type="match status" value="2"/>
</dbReference>
<dbReference type="InterPro" id="IPR001650">
    <property type="entry name" value="Helicase_C-like"/>
</dbReference>
<feature type="domain" description="Helicase ATP-binding" evidence="6">
    <location>
        <begin position="1"/>
        <end position="77"/>
    </location>
</feature>
<evidence type="ECO:0000313" key="8">
    <source>
        <dbReference type="EMBL" id="CAK8993205.1"/>
    </source>
</evidence>
<dbReference type="Pfam" id="PF00270">
    <property type="entry name" value="DEAD"/>
    <property type="match status" value="1"/>
</dbReference>
<organism evidence="8 9">
    <name type="scientific">Durusdinium trenchii</name>
    <dbReference type="NCBI Taxonomy" id="1381693"/>
    <lineage>
        <taxon>Eukaryota</taxon>
        <taxon>Sar</taxon>
        <taxon>Alveolata</taxon>
        <taxon>Dinophyceae</taxon>
        <taxon>Suessiales</taxon>
        <taxon>Symbiodiniaceae</taxon>
        <taxon>Durusdinium</taxon>
    </lineage>
</organism>
<keyword evidence="3" id="KW-0378">Hydrolase</keyword>
<evidence type="ECO:0000256" key="4">
    <source>
        <dbReference type="ARBA" id="ARBA00022806"/>
    </source>
</evidence>
<proteinExistence type="predicted"/>
<dbReference type="InterPro" id="IPR027417">
    <property type="entry name" value="P-loop_NTPase"/>
</dbReference>
<evidence type="ECO:0000256" key="3">
    <source>
        <dbReference type="ARBA" id="ARBA00022801"/>
    </source>
</evidence>
<reference evidence="8 9" key="1">
    <citation type="submission" date="2024-02" db="EMBL/GenBank/DDBJ databases">
        <authorList>
            <person name="Chen Y."/>
            <person name="Shah S."/>
            <person name="Dougan E. K."/>
            <person name="Thang M."/>
            <person name="Chan C."/>
        </authorList>
    </citation>
    <scope>NUCLEOTIDE SEQUENCE [LARGE SCALE GENOMIC DNA]</scope>
</reference>
<name>A0ABP0HSK6_9DINO</name>
<dbReference type="Pfam" id="PF00271">
    <property type="entry name" value="Helicase_C"/>
    <property type="match status" value="1"/>
</dbReference>
<dbReference type="InterPro" id="IPR014001">
    <property type="entry name" value="Helicase_ATP-bd"/>
</dbReference>